<sequence>MISESKEECFKEFLLRITQKKYFGKIKNGIKDKNSEIKIDQFVKEDGELTRDYKESRDFILRKHFPVIDYHYELTEEELPDIEKYKFTKQEIENSIKGMKCGGAPGYDGWTIELVEECYFTDSEWFNQVLNTCFINGFFPENWKTAQVILIPKEGKDLKDYKSYRPICLLPVWEKILDKLIANRLTYFLEENQILNNNEYGFRKYNSTINALQGVTDFIGESKALNKVTCLVSLDIEMFSIL</sequence>
<dbReference type="InterPro" id="IPR000477">
    <property type="entry name" value="RT_dom"/>
</dbReference>
<proteinExistence type="predicted"/>
<organism evidence="2 3">
    <name type="scientific">Araneus ventricosus</name>
    <name type="common">Orbweaver spider</name>
    <name type="synonym">Epeira ventricosa</name>
    <dbReference type="NCBI Taxonomy" id="182803"/>
    <lineage>
        <taxon>Eukaryota</taxon>
        <taxon>Metazoa</taxon>
        <taxon>Ecdysozoa</taxon>
        <taxon>Arthropoda</taxon>
        <taxon>Chelicerata</taxon>
        <taxon>Arachnida</taxon>
        <taxon>Araneae</taxon>
        <taxon>Araneomorphae</taxon>
        <taxon>Entelegynae</taxon>
        <taxon>Araneoidea</taxon>
        <taxon>Araneidae</taxon>
        <taxon>Araneus</taxon>
    </lineage>
</organism>
<evidence type="ECO:0000313" key="3">
    <source>
        <dbReference type="Proteomes" id="UP000499080"/>
    </source>
</evidence>
<dbReference type="GO" id="GO:0071897">
    <property type="term" value="P:DNA biosynthetic process"/>
    <property type="evidence" value="ECO:0007669"/>
    <property type="project" value="UniProtKB-ARBA"/>
</dbReference>
<dbReference type="SUPFAM" id="SSF56672">
    <property type="entry name" value="DNA/RNA polymerases"/>
    <property type="match status" value="1"/>
</dbReference>
<accession>A0A4Y2N3L4</accession>
<feature type="domain" description="Reverse transcriptase" evidence="1">
    <location>
        <begin position="151"/>
        <end position="237"/>
    </location>
</feature>
<dbReference type="InterPro" id="IPR043502">
    <property type="entry name" value="DNA/RNA_pol_sf"/>
</dbReference>
<name>A0A4Y2N3L4_ARAVE</name>
<dbReference type="PANTHER" id="PTHR19446">
    <property type="entry name" value="REVERSE TRANSCRIPTASES"/>
    <property type="match status" value="1"/>
</dbReference>
<evidence type="ECO:0000313" key="2">
    <source>
        <dbReference type="EMBL" id="GBN33190.1"/>
    </source>
</evidence>
<dbReference type="EMBL" id="BGPR01008347">
    <property type="protein sequence ID" value="GBN33190.1"/>
    <property type="molecule type" value="Genomic_DNA"/>
</dbReference>
<dbReference type="OrthoDB" id="6436235at2759"/>
<dbReference type="AlphaFoldDB" id="A0A4Y2N3L4"/>
<dbReference type="Pfam" id="PF00078">
    <property type="entry name" value="RVT_1"/>
    <property type="match status" value="1"/>
</dbReference>
<keyword evidence="3" id="KW-1185">Reference proteome</keyword>
<evidence type="ECO:0000259" key="1">
    <source>
        <dbReference type="Pfam" id="PF00078"/>
    </source>
</evidence>
<protein>
    <recommendedName>
        <fullName evidence="1">Reverse transcriptase domain-containing protein</fullName>
    </recommendedName>
</protein>
<reference evidence="2 3" key="1">
    <citation type="journal article" date="2019" name="Sci. Rep.">
        <title>Orb-weaving spider Araneus ventricosus genome elucidates the spidroin gene catalogue.</title>
        <authorList>
            <person name="Kono N."/>
            <person name="Nakamura H."/>
            <person name="Ohtoshi R."/>
            <person name="Moran D.A.P."/>
            <person name="Shinohara A."/>
            <person name="Yoshida Y."/>
            <person name="Fujiwara M."/>
            <person name="Mori M."/>
            <person name="Tomita M."/>
            <person name="Arakawa K."/>
        </authorList>
    </citation>
    <scope>NUCLEOTIDE SEQUENCE [LARGE SCALE GENOMIC DNA]</scope>
</reference>
<dbReference type="Proteomes" id="UP000499080">
    <property type="component" value="Unassembled WGS sequence"/>
</dbReference>
<gene>
    <name evidence="2" type="ORF">AVEN_28470_1</name>
</gene>
<comment type="caution">
    <text evidence="2">The sequence shown here is derived from an EMBL/GenBank/DDBJ whole genome shotgun (WGS) entry which is preliminary data.</text>
</comment>